<dbReference type="Proteomes" id="UP000479710">
    <property type="component" value="Unassembled WGS sequence"/>
</dbReference>
<dbReference type="AlphaFoldDB" id="A0A6G1DAZ6"/>
<feature type="region of interest" description="Disordered" evidence="1">
    <location>
        <begin position="1"/>
        <end position="30"/>
    </location>
</feature>
<reference evidence="2 3" key="1">
    <citation type="submission" date="2019-11" db="EMBL/GenBank/DDBJ databases">
        <title>Whole genome sequence of Oryza granulata.</title>
        <authorList>
            <person name="Li W."/>
        </authorList>
    </citation>
    <scope>NUCLEOTIDE SEQUENCE [LARGE SCALE GENOMIC DNA]</scope>
    <source>
        <strain evidence="3">cv. Menghai</strain>
        <tissue evidence="2">Leaf</tissue>
    </source>
</reference>
<comment type="caution">
    <text evidence="2">The sequence shown here is derived from an EMBL/GenBank/DDBJ whole genome shotgun (WGS) entry which is preliminary data.</text>
</comment>
<dbReference type="EMBL" id="SPHZ02000007">
    <property type="protein sequence ID" value="KAF0909304.1"/>
    <property type="molecule type" value="Genomic_DNA"/>
</dbReference>
<protein>
    <submittedName>
        <fullName evidence="2">Uncharacterized protein</fullName>
    </submittedName>
</protein>
<gene>
    <name evidence="2" type="ORF">E2562_034944</name>
</gene>
<keyword evidence="3" id="KW-1185">Reference proteome</keyword>
<feature type="compositionally biased region" description="Low complexity" evidence="1">
    <location>
        <begin position="15"/>
        <end position="30"/>
    </location>
</feature>
<evidence type="ECO:0000256" key="1">
    <source>
        <dbReference type="SAM" id="MobiDB-lite"/>
    </source>
</evidence>
<proteinExistence type="predicted"/>
<organism evidence="2 3">
    <name type="scientific">Oryza meyeriana var. granulata</name>
    <dbReference type="NCBI Taxonomy" id="110450"/>
    <lineage>
        <taxon>Eukaryota</taxon>
        <taxon>Viridiplantae</taxon>
        <taxon>Streptophyta</taxon>
        <taxon>Embryophyta</taxon>
        <taxon>Tracheophyta</taxon>
        <taxon>Spermatophyta</taxon>
        <taxon>Magnoliopsida</taxon>
        <taxon>Liliopsida</taxon>
        <taxon>Poales</taxon>
        <taxon>Poaceae</taxon>
        <taxon>BOP clade</taxon>
        <taxon>Oryzoideae</taxon>
        <taxon>Oryzeae</taxon>
        <taxon>Oryzinae</taxon>
        <taxon>Oryza</taxon>
        <taxon>Oryza meyeriana</taxon>
    </lineage>
</organism>
<evidence type="ECO:0000313" key="2">
    <source>
        <dbReference type="EMBL" id="KAF0909304.1"/>
    </source>
</evidence>
<accession>A0A6G1DAZ6</accession>
<evidence type="ECO:0000313" key="3">
    <source>
        <dbReference type="Proteomes" id="UP000479710"/>
    </source>
</evidence>
<sequence>MSSRAVGGSANPDPATSCSTAASARSGSLAPPRLQRVLRRRLLSAEELAELGNPLLSLPTTSTSTSSVILASRVLSRDSGVLFGVATWPSCHR</sequence>
<name>A0A6G1DAZ6_9ORYZ</name>